<organism evidence="1 2">
    <name type="scientific">Candidatus Acetatifactor stercoripullorum</name>
    <dbReference type="NCBI Taxonomy" id="2838414"/>
    <lineage>
        <taxon>Bacteria</taxon>
        <taxon>Bacillati</taxon>
        <taxon>Bacillota</taxon>
        <taxon>Clostridia</taxon>
        <taxon>Lachnospirales</taxon>
        <taxon>Lachnospiraceae</taxon>
        <taxon>Acetatifactor</taxon>
    </lineage>
</organism>
<evidence type="ECO:0000313" key="1">
    <source>
        <dbReference type="EMBL" id="HIW81347.1"/>
    </source>
</evidence>
<name>A0A9D1R5D3_9FIRM</name>
<dbReference type="AlphaFoldDB" id="A0A9D1R5D3"/>
<accession>A0A9D1R5D3</accession>
<sequence>MTQKEQLEKALETLEKYVGILAEAAGESPEYAKELWNRIRNSSGVLQELAYYHDYGKFLCRYQVEGYTLADVLVWQVDHFKAYMDRPLEMNRYRRERLLLTALDILLQMEENPAPYIEKMKGETGTDFVDKF</sequence>
<evidence type="ECO:0000313" key="2">
    <source>
        <dbReference type="Proteomes" id="UP000824265"/>
    </source>
</evidence>
<protein>
    <submittedName>
        <fullName evidence="1">Uncharacterized protein</fullName>
    </submittedName>
</protein>
<dbReference type="RefSeq" id="WP_318705025.1">
    <property type="nucleotide sequence ID" value="NZ_CALWMU010000054.1"/>
</dbReference>
<gene>
    <name evidence="1" type="ORF">H9742_07440</name>
</gene>
<reference evidence="1" key="1">
    <citation type="journal article" date="2021" name="PeerJ">
        <title>Extensive microbial diversity within the chicken gut microbiome revealed by metagenomics and culture.</title>
        <authorList>
            <person name="Gilroy R."/>
            <person name="Ravi A."/>
            <person name="Getino M."/>
            <person name="Pursley I."/>
            <person name="Horton D.L."/>
            <person name="Alikhan N.F."/>
            <person name="Baker D."/>
            <person name="Gharbi K."/>
            <person name="Hall N."/>
            <person name="Watson M."/>
            <person name="Adriaenssens E.M."/>
            <person name="Foster-Nyarko E."/>
            <person name="Jarju S."/>
            <person name="Secka A."/>
            <person name="Antonio M."/>
            <person name="Oren A."/>
            <person name="Chaudhuri R.R."/>
            <person name="La Ragione R."/>
            <person name="Hildebrand F."/>
            <person name="Pallen M.J."/>
        </authorList>
    </citation>
    <scope>NUCLEOTIDE SEQUENCE</scope>
    <source>
        <strain evidence="1">CHK195-6426</strain>
    </source>
</reference>
<proteinExistence type="predicted"/>
<dbReference type="EMBL" id="DXGH01000039">
    <property type="protein sequence ID" value="HIW81347.1"/>
    <property type="molecule type" value="Genomic_DNA"/>
</dbReference>
<comment type="caution">
    <text evidence="1">The sequence shown here is derived from an EMBL/GenBank/DDBJ whole genome shotgun (WGS) entry which is preliminary data.</text>
</comment>
<dbReference type="Proteomes" id="UP000824265">
    <property type="component" value="Unassembled WGS sequence"/>
</dbReference>
<reference evidence="1" key="2">
    <citation type="submission" date="2021-04" db="EMBL/GenBank/DDBJ databases">
        <authorList>
            <person name="Gilroy R."/>
        </authorList>
    </citation>
    <scope>NUCLEOTIDE SEQUENCE</scope>
    <source>
        <strain evidence="1">CHK195-6426</strain>
    </source>
</reference>